<protein>
    <submittedName>
        <fullName evidence="2">DUF3341 domain-containing protein</fullName>
    </submittedName>
</protein>
<feature type="transmembrane region" description="Helical" evidence="1">
    <location>
        <begin position="56"/>
        <end position="78"/>
    </location>
</feature>
<name>A0A9X1IET7_9PROT</name>
<gene>
    <name evidence="2" type="ORF">LHA35_17235</name>
</gene>
<evidence type="ECO:0000256" key="1">
    <source>
        <dbReference type="SAM" id="Phobius"/>
    </source>
</evidence>
<proteinExistence type="predicted"/>
<dbReference type="PANTHER" id="PTHR40394:SF2">
    <property type="entry name" value="QUINOL:CYTOCHROME C OXIDOREDUCTASE MEMBRANE PROTEIN"/>
    <property type="match status" value="1"/>
</dbReference>
<feature type="transmembrane region" description="Helical" evidence="1">
    <location>
        <begin position="98"/>
        <end position="120"/>
    </location>
</feature>
<keyword evidence="1" id="KW-0812">Transmembrane</keyword>
<keyword evidence="1" id="KW-0472">Membrane</keyword>
<keyword evidence="3" id="KW-1185">Reference proteome</keyword>
<reference evidence="2" key="1">
    <citation type="submission" date="2021-10" db="EMBL/GenBank/DDBJ databases">
        <title>Roseicella aerolatum sp. nov., isolated from aerosols of e-waste dismantling site.</title>
        <authorList>
            <person name="Qin T."/>
        </authorList>
    </citation>
    <scope>NUCLEOTIDE SEQUENCE</scope>
    <source>
        <strain evidence="2">GB24</strain>
    </source>
</reference>
<organism evidence="2 3">
    <name type="scientific">Roseicella aerolata</name>
    <dbReference type="NCBI Taxonomy" id="2883479"/>
    <lineage>
        <taxon>Bacteria</taxon>
        <taxon>Pseudomonadati</taxon>
        <taxon>Pseudomonadota</taxon>
        <taxon>Alphaproteobacteria</taxon>
        <taxon>Acetobacterales</taxon>
        <taxon>Roseomonadaceae</taxon>
        <taxon>Roseicella</taxon>
    </lineage>
</organism>
<evidence type="ECO:0000313" key="3">
    <source>
        <dbReference type="Proteomes" id="UP001139311"/>
    </source>
</evidence>
<keyword evidence="1" id="KW-1133">Transmembrane helix</keyword>
<dbReference type="AlphaFoldDB" id="A0A9X1IET7"/>
<dbReference type="Proteomes" id="UP001139311">
    <property type="component" value="Unassembled WGS sequence"/>
</dbReference>
<accession>A0A9X1IET7</accession>
<sequence length="178" mass="18966">MSDLPPAGVIAEFESAEAMVAALRAAKAAGWREMDAYAPYPVPEAAELLGAHGAPVGWIAIGMGLVGAVLAYATQWWLSVHDYPINVGGRPLHALPAFLPATTIVAILWASAGTLLALLVMNRLPRLNHPVFAVPGFGRASEDRFFLCLFAADPRFEAAEATRFLQGLKPRHVTEVPG</sequence>
<dbReference type="EMBL" id="JAJAQI010000027">
    <property type="protein sequence ID" value="MCB4823476.1"/>
    <property type="molecule type" value="Genomic_DNA"/>
</dbReference>
<dbReference type="RefSeq" id="WP_226610254.1">
    <property type="nucleotide sequence ID" value="NZ_JAJAQI010000027.1"/>
</dbReference>
<dbReference type="Pfam" id="PF11821">
    <property type="entry name" value="ActD"/>
    <property type="match status" value="1"/>
</dbReference>
<dbReference type="PANTHER" id="PTHR40394">
    <property type="entry name" value="LIPOPROTEIN-RELATED"/>
    <property type="match status" value="1"/>
</dbReference>
<comment type="caution">
    <text evidence="2">The sequence shown here is derived from an EMBL/GenBank/DDBJ whole genome shotgun (WGS) entry which is preliminary data.</text>
</comment>
<evidence type="ECO:0000313" key="2">
    <source>
        <dbReference type="EMBL" id="MCB4823476.1"/>
    </source>
</evidence>
<dbReference type="InterPro" id="IPR021776">
    <property type="entry name" value="ActD"/>
</dbReference>